<feature type="transmembrane region" description="Helical" evidence="1">
    <location>
        <begin position="83"/>
        <end position="102"/>
    </location>
</feature>
<reference evidence="2 3" key="1">
    <citation type="submission" date="2015-12" db="EMBL/GenBank/DDBJ databases">
        <title>Nitrous oxide reduction kinetics distinguish bacteria harboring typical versus atypical NosZ.</title>
        <authorList>
            <person name="Yoon S."/>
            <person name="Nissen S."/>
            <person name="Park D."/>
            <person name="Sanford R.A."/>
            <person name="Loeffler F.E."/>
        </authorList>
    </citation>
    <scope>NUCLEOTIDE SEQUENCE [LARGE SCALE GENOMIC DNA]</scope>
    <source>
        <strain evidence="2 3">ATCC BAA-841</strain>
    </source>
</reference>
<accession>A0A133XKP3</accession>
<dbReference type="Proteomes" id="UP000070186">
    <property type="component" value="Unassembled WGS sequence"/>
</dbReference>
<evidence type="ECO:0000313" key="3">
    <source>
        <dbReference type="Proteomes" id="UP000070186"/>
    </source>
</evidence>
<keyword evidence="1" id="KW-0472">Membrane</keyword>
<dbReference type="Pfam" id="PF07332">
    <property type="entry name" value="Phage_holin_3_6"/>
    <property type="match status" value="1"/>
</dbReference>
<name>A0A133XKP3_9RHOO</name>
<dbReference type="STRING" id="281362.AT959_07505"/>
<dbReference type="EMBL" id="LODL01000013">
    <property type="protein sequence ID" value="KXB31498.1"/>
    <property type="molecule type" value="Genomic_DNA"/>
</dbReference>
<dbReference type="AlphaFoldDB" id="A0A133XKP3"/>
<dbReference type="RefSeq" id="WP_066882210.1">
    <property type="nucleotide sequence ID" value="NZ_LODL01000013.1"/>
</dbReference>
<dbReference type="InterPro" id="IPR009937">
    <property type="entry name" value="Phage_holin_3_6"/>
</dbReference>
<feature type="transmembrane region" description="Helical" evidence="1">
    <location>
        <begin position="54"/>
        <end position="77"/>
    </location>
</feature>
<proteinExistence type="predicted"/>
<keyword evidence="1" id="KW-1133">Transmembrane helix</keyword>
<keyword evidence="3" id="KW-1185">Reference proteome</keyword>
<gene>
    <name evidence="2" type="ORF">AT959_07505</name>
</gene>
<comment type="caution">
    <text evidence="2">The sequence shown here is derived from an EMBL/GenBank/DDBJ whole genome shotgun (WGS) entry which is preliminary data.</text>
</comment>
<protein>
    <recommendedName>
        <fullName evidence="4">Phage holin family protein</fullName>
    </recommendedName>
</protein>
<organism evidence="2 3">
    <name type="scientific">Dechloromonas denitrificans</name>
    <dbReference type="NCBI Taxonomy" id="281362"/>
    <lineage>
        <taxon>Bacteria</taxon>
        <taxon>Pseudomonadati</taxon>
        <taxon>Pseudomonadota</taxon>
        <taxon>Betaproteobacteria</taxon>
        <taxon>Rhodocyclales</taxon>
        <taxon>Azonexaceae</taxon>
        <taxon>Dechloromonas</taxon>
    </lineage>
</organism>
<sequence length="135" mass="14674">MTQQAGGEAGRAGLFAALKNMIATLIAIGKTRAELLVTELEEEKLRLMTLWSKAIGAAFMLALGVVMAVFCIALAFWEQRVLVFGLFAALFIGGGLLLIGSIKKQAQQPSKLFRASLTELEADMAELRRYAKKPE</sequence>
<evidence type="ECO:0000313" key="2">
    <source>
        <dbReference type="EMBL" id="KXB31498.1"/>
    </source>
</evidence>
<evidence type="ECO:0008006" key="4">
    <source>
        <dbReference type="Google" id="ProtNLM"/>
    </source>
</evidence>
<evidence type="ECO:0000256" key="1">
    <source>
        <dbReference type="SAM" id="Phobius"/>
    </source>
</evidence>
<keyword evidence="1" id="KW-0812">Transmembrane</keyword>